<feature type="compositionally biased region" description="Basic and acidic residues" evidence="1">
    <location>
        <begin position="640"/>
        <end position="652"/>
    </location>
</feature>
<evidence type="ECO:0000313" key="4">
    <source>
        <dbReference type="Proteomes" id="UP000694545"/>
    </source>
</evidence>
<keyword evidence="4" id="KW-1185">Reference proteome</keyword>
<feature type="region of interest" description="Disordered" evidence="1">
    <location>
        <begin position="518"/>
        <end position="682"/>
    </location>
</feature>
<feature type="compositionally biased region" description="Basic and acidic residues" evidence="1">
    <location>
        <begin position="397"/>
        <end position="446"/>
    </location>
</feature>
<dbReference type="PANTHER" id="PTHR13843">
    <property type="entry name" value="MICROTUBULE-ASSOCIATED PROTEIN"/>
    <property type="match status" value="1"/>
</dbReference>
<feature type="compositionally biased region" description="Basic and acidic residues" evidence="1">
    <location>
        <begin position="1229"/>
        <end position="1247"/>
    </location>
</feature>
<feature type="region of interest" description="Disordered" evidence="1">
    <location>
        <begin position="1381"/>
        <end position="1444"/>
    </location>
</feature>
<dbReference type="Proteomes" id="UP000694545">
    <property type="component" value="Unplaced"/>
</dbReference>
<feature type="compositionally biased region" description="Basic and acidic residues" evidence="1">
    <location>
        <begin position="1627"/>
        <end position="1644"/>
    </location>
</feature>
<evidence type="ECO:0000259" key="2">
    <source>
        <dbReference type="Pfam" id="PF25281"/>
    </source>
</evidence>
<dbReference type="GO" id="GO:0000226">
    <property type="term" value="P:microtubule cytoskeleton organization"/>
    <property type="evidence" value="ECO:0007669"/>
    <property type="project" value="InterPro"/>
</dbReference>
<feature type="region of interest" description="Disordered" evidence="1">
    <location>
        <begin position="798"/>
        <end position="817"/>
    </location>
</feature>
<feature type="region of interest" description="Disordered" evidence="1">
    <location>
        <begin position="2002"/>
        <end position="2090"/>
    </location>
</feature>
<feature type="compositionally biased region" description="Basic and acidic residues" evidence="1">
    <location>
        <begin position="1886"/>
        <end position="1902"/>
    </location>
</feature>
<dbReference type="Pfam" id="PF25281">
    <property type="entry name" value="MBL_MAP1B"/>
    <property type="match status" value="1"/>
</dbReference>
<dbReference type="GO" id="GO:0005875">
    <property type="term" value="C:microtubule associated complex"/>
    <property type="evidence" value="ECO:0007669"/>
    <property type="project" value="TreeGrafter"/>
</dbReference>
<dbReference type="PANTHER" id="PTHR13843:SF6">
    <property type="entry name" value="MICROTUBULE-ASSOCIATED PROTEIN 1A"/>
    <property type="match status" value="1"/>
</dbReference>
<dbReference type="InterPro" id="IPR036866">
    <property type="entry name" value="RibonucZ/Hydroxyglut_hydro"/>
</dbReference>
<feature type="compositionally biased region" description="Basic and acidic residues" evidence="1">
    <location>
        <begin position="1038"/>
        <end position="1055"/>
    </location>
</feature>
<feature type="region of interest" description="Disordered" evidence="1">
    <location>
        <begin position="2111"/>
        <end position="2145"/>
    </location>
</feature>
<name>A0A8D2J2I5_VARKO</name>
<feature type="region of interest" description="Disordered" evidence="1">
    <location>
        <begin position="1458"/>
        <end position="1645"/>
    </location>
</feature>
<feature type="compositionally biased region" description="Basic and acidic residues" evidence="1">
    <location>
        <begin position="535"/>
        <end position="545"/>
    </location>
</feature>
<feature type="region of interest" description="Disordered" evidence="1">
    <location>
        <begin position="1152"/>
        <end position="1263"/>
    </location>
</feature>
<dbReference type="GO" id="GO:0045202">
    <property type="term" value="C:synapse"/>
    <property type="evidence" value="ECO:0007669"/>
    <property type="project" value="TreeGrafter"/>
</dbReference>
<feature type="compositionally biased region" description="Polar residues" evidence="1">
    <location>
        <begin position="1398"/>
        <end position="1414"/>
    </location>
</feature>
<feature type="compositionally biased region" description="Basic and acidic residues" evidence="1">
    <location>
        <begin position="852"/>
        <end position="883"/>
    </location>
</feature>
<feature type="compositionally biased region" description="Basic and acidic residues" evidence="1">
    <location>
        <begin position="1686"/>
        <end position="1711"/>
    </location>
</feature>
<feature type="region of interest" description="Disordered" evidence="1">
    <location>
        <begin position="1668"/>
        <end position="1711"/>
    </location>
</feature>
<feature type="compositionally biased region" description="Polar residues" evidence="1">
    <location>
        <begin position="946"/>
        <end position="956"/>
    </location>
</feature>
<feature type="compositionally biased region" description="Low complexity" evidence="1">
    <location>
        <begin position="2358"/>
        <end position="2368"/>
    </location>
</feature>
<feature type="compositionally biased region" description="Basic and acidic residues" evidence="1">
    <location>
        <begin position="2206"/>
        <end position="2229"/>
    </location>
</feature>
<feature type="compositionally biased region" description="Polar residues" evidence="1">
    <location>
        <begin position="1250"/>
        <end position="1259"/>
    </location>
</feature>
<evidence type="ECO:0000313" key="3">
    <source>
        <dbReference type="Ensembl" id="ENSVKKP00000008334.1"/>
    </source>
</evidence>
<feature type="region of interest" description="Disordered" evidence="1">
    <location>
        <begin position="300"/>
        <end position="448"/>
    </location>
</feature>
<feature type="compositionally biased region" description="Low complexity" evidence="1">
    <location>
        <begin position="1584"/>
        <end position="1593"/>
    </location>
</feature>
<feature type="compositionally biased region" description="Basic and acidic residues" evidence="1">
    <location>
        <begin position="2021"/>
        <end position="2033"/>
    </location>
</feature>
<feature type="region of interest" description="Disordered" evidence="1">
    <location>
        <begin position="2244"/>
        <end position="2500"/>
    </location>
</feature>
<feature type="region of interest" description="Disordered" evidence="1">
    <location>
        <begin position="979"/>
        <end position="1071"/>
    </location>
</feature>
<feature type="compositionally biased region" description="Low complexity" evidence="1">
    <location>
        <begin position="2126"/>
        <end position="2144"/>
    </location>
</feature>
<feature type="compositionally biased region" description="Polar residues" evidence="1">
    <location>
        <begin position="1018"/>
        <end position="1035"/>
    </location>
</feature>
<feature type="compositionally biased region" description="Basic and acidic residues" evidence="1">
    <location>
        <begin position="1310"/>
        <end position="1333"/>
    </location>
</feature>
<dbReference type="InterPro" id="IPR057480">
    <property type="entry name" value="MAP1A/B/S-like_MBL"/>
</dbReference>
<feature type="region of interest" description="Disordered" evidence="1">
    <location>
        <begin position="2165"/>
        <end position="2231"/>
    </location>
</feature>
<dbReference type="InterPro" id="IPR026074">
    <property type="entry name" value="MAP1"/>
</dbReference>
<feature type="compositionally biased region" description="Polar residues" evidence="1">
    <location>
        <begin position="2179"/>
        <end position="2198"/>
    </location>
</feature>
<protein>
    <submittedName>
        <fullName evidence="3">Microtubule associated protein 1A</fullName>
    </submittedName>
</protein>
<feature type="compositionally biased region" description="Basic and acidic residues" evidence="1">
    <location>
        <begin position="1813"/>
        <end position="1846"/>
    </location>
</feature>
<feature type="compositionally biased region" description="Basic and acidic residues" evidence="1">
    <location>
        <begin position="1519"/>
        <end position="1556"/>
    </location>
</feature>
<feature type="compositionally biased region" description="Basic and acidic residues" evidence="1">
    <location>
        <begin position="2040"/>
        <end position="2055"/>
    </location>
</feature>
<dbReference type="GO" id="GO:0016358">
    <property type="term" value="P:dendrite development"/>
    <property type="evidence" value="ECO:0007669"/>
    <property type="project" value="TreeGrafter"/>
</dbReference>
<evidence type="ECO:0000256" key="1">
    <source>
        <dbReference type="SAM" id="MobiDB-lite"/>
    </source>
</evidence>
<dbReference type="GO" id="GO:0005874">
    <property type="term" value="C:microtubule"/>
    <property type="evidence" value="ECO:0007669"/>
    <property type="project" value="InterPro"/>
</dbReference>
<sequence length="2620" mass="286953">MDGVSEFAEYVSETVDVPSPFDLLEPPTSGGFLKLSKPCCYIFPGGRGDSALFAVNGFNILVDGGSERKSCFWKLVRHLDRIDSVLLTHIGADNLPGINGLLQRKIAEQEEEQSQGSTSYSDWMKNLISPELGVVFFNVPEKLRTPESSMKVKRSIEEASLTLQYLSRLGVKPEPLYRVVSNTIEPITLFHKMGVGKLDMYILNPVKESKEMQFLMQKWAGNSKAKTGIILASGKEGEISVPYLTSITALVVWLPASPTEKIVRVLFPGNAPQNKILEGLEKLKHLDFLRYPIATQKELASGMSSPALKQSRIKHRTDSKESLKSSAKPPVTKAAAEETKAETLKEAKTEKKVKEPSEKLPEKPAKTEKLKMDSSDTLKAEKRKLAKDKVGKKHLKEKVSKLEEKRDKEKKDSKKERKEFKKDDGKKEEKKKEAKPELKKMSKSDLKPFTPEVRKTLYKAKVPGRVKTEKFCNKAEKDIPAEQKPVLVSTKPCPPQEPGDLVEQLVLSSPEDLTKDFEELRSEEPAKPQGVLTTVKREADFKQSREQGPCEVATQKDGLRAEEISPQMPPSLALPQEEEEITASKWKTAEAREDRQTQQGEDVIEKAELEGAEEHCEKEKDEEVARRDFAQQEGPTLPSEEQRKVLKDERANRSKVPGRPAMMEEEEESCLGTAPVPPGEHVSYIQDETIPGYSETEQTISDEEIHDEQEERVLHLKPDVGSFEVAVPIQRGSFEAIHGLAATATEAAKAFAGQEPEILTYPTNIVAAPLAEEEHISSATSITECDKLSSFATSVAEDQSIASITAPQTEETGKSSLLLDTVNSIPSSRTEATQGLDYIPSAGTISPTSSLEEDKGFKSPPPEDFHTQSESERKLEASKRGLQQEEEEEEVEEEEETPNVERPWRAEGQYDAPVFSQQTPLRGEAGTVESEERCLSPDDSTVKMASPTQSGPTSAGHTPFHQSPVEEKLDTVETELFEKAAEAPTKWDEGDRTGSTLEGEGIPAKQQASALLQDKPGSGSTSSQLAELIHSQTGHRTLPLEKEELEFADRPENEHPLQTSMKNITEEGKPFPFTEEIPVEAKSSSDSIQEVSQEDGTSWHFTDYNLDQAKSLIKHVSPESSKTYVSLGEEAPSHLFTEQISQEDTEHLFTEKFPAKMPSPDTFTKEFSPEVRHQTDTEQSLAKGEESKASVQEDVPNSLSFPVQRPFQDSHATPSADPFLENAVSFSPSEEKPIKDMSPRHSSREISPEVMSSSFTEASPTLDRETLAVSSGEMMGPCSFLEESQDTEDEQSPEMEDFYLKDANHEKKVWFPEEMKDGQGEEQRPKYEKERGECTFLDDDFGRDEIKTPLSAVEEGGIPYSVEHELAEKDIWEEMITRKQETSPKNGFPHMGDEPVAQQMTEEPSAQLETNAKQSVLDAKESETPDFVILPSPGHESEPTSSLQWATLSHPQRALVSTVMDSREEVPQQIATERCSDAMGGAVGASPPPPALEVEQAEQAKPSAADQSMDKFPPGIVEKGSEADVLHKGQVDHKERPDRKQDTEESSYDRFGESHAQKMVSAAPLSTAGEPEEKPQSPPWQDLGGSRASASSSQGTIPLGPLEWRLQPSTMGPSHPFELCESMEDAEERRKGEREPTPFPHEKTFQYADVCGEDVTAGIGYFGKDAMLKEGKAPRSQKGPLYPISSKEEESCRYTSTEKELSSPASPKDRAEAFFQYAEDHEHGHPATEKRSDPCGLISGYMRHEDNLASSPGFLPECLLSPQPASPLGDKGSSCPTNDTLKQEETAVCRGDVPESGANVSPEPRSPFAKHFQSKDVHHEKARKGEESASDSELEKGAKEESEKEFQYPGLSSALKPSSVKEPYVDISGQEKDCVAAPWQEAHSASLREETPAESAALKEEDVTSGSLMDSGRRSPAPVSTAAVSADTAAGLCTKEEEEALRGKEARDADAKRTCFPTAIKEKEHPKGSAILPKGLDCCSSGFELSSLGKHEPSILLRHEAHSSSQLWDRAHPPTIPAHSSSEKRDACLEVSRKVPPPDPNEREIRGAPPEEKPGRASLPPPAEAEKTSPEASPLASQASRESASPSVLPGAAALELEPWRLQGVSALLPEGSTQALAREPGKVASPSTASGSPPHTPSTTPQPLGWGCTVSCAVSQLPSPGMWPADASLPGIPAPSPWHQQAFATANGPTEVNTGQPAFQGVLHSTEEARGRTDEEESCKRRTEDRGDVSLALDSCLGATSEYGQKFSSEYKQRRGELSPSFINPSPHDSSAEDSEFSQAEDHPSVKGKPHSVPAGHRQAPTMVEETPPTSASDSGTSQSDSDVPPETEDCPSITADAAMDSDEDADFLPVDKAVGSSHHSSSSSSSTRPGHDPQPASQVDPHPHPPHPDVCMTDPEMLLNEQNMTRPEKLTKKDLKEKTKGVRKSQGKPKALSPARKPEKWSPSPMKPLSDRSAKPSLARKERLPKPHVEEKDEGSRGGHANPAKGLTSGPKASSGNSSGPVGLPIYVDLAYVPNHCSGKNTDQEFFKRVRASYYVVSGNDPSSGEPSRVVLDALLEGKAQWGENLQVTLIPTHDTEVTREWYQQTHEKQQELSIMVLASSSTVVMQDESFPACKIEF</sequence>
<feature type="region of interest" description="Disordered" evidence="1">
    <location>
        <begin position="1310"/>
        <end position="1345"/>
    </location>
</feature>
<feature type="region of interest" description="Disordered" evidence="1">
    <location>
        <begin position="827"/>
        <end position="966"/>
    </location>
</feature>
<dbReference type="GO" id="GO:0007409">
    <property type="term" value="P:axonogenesis"/>
    <property type="evidence" value="ECO:0007669"/>
    <property type="project" value="TreeGrafter"/>
</dbReference>
<dbReference type="Ensembl" id="ENSVKKT00000008550.1">
    <property type="protein sequence ID" value="ENSVKKP00000008334.1"/>
    <property type="gene ID" value="ENSVKKG00000005857.1"/>
</dbReference>
<reference evidence="3" key="1">
    <citation type="submission" date="2025-08" db="UniProtKB">
        <authorList>
            <consortium name="Ensembl"/>
        </authorList>
    </citation>
    <scope>IDENTIFICATION</scope>
</reference>
<accession>A0A8D2J2I5</accession>
<dbReference type="SUPFAM" id="SSF56281">
    <property type="entry name" value="Metallo-hydrolase/oxidoreductase"/>
    <property type="match status" value="1"/>
</dbReference>
<feature type="compositionally biased region" description="Basic and acidic residues" evidence="1">
    <location>
        <begin position="603"/>
        <end position="630"/>
    </location>
</feature>
<feature type="region of interest" description="Disordered" evidence="1">
    <location>
        <begin position="1881"/>
        <end position="1923"/>
    </location>
</feature>
<feature type="compositionally biased region" description="Basic and acidic residues" evidence="1">
    <location>
        <begin position="335"/>
        <end position="380"/>
    </location>
</feature>
<proteinExistence type="predicted"/>
<feature type="region of interest" description="Disordered" evidence="1">
    <location>
        <begin position="1751"/>
        <end position="1864"/>
    </location>
</feature>
<feature type="compositionally biased region" description="Polar residues" evidence="1">
    <location>
        <begin position="2075"/>
        <end position="2086"/>
    </location>
</feature>
<dbReference type="GO" id="GO:0043025">
    <property type="term" value="C:neuronal cell body"/>
    <property type="evidence" value="ECO:0007669"/>
    <property type="project" value="TreeGrafter"/>
</dbReference>
<feature type="compositionally biased region" description="Low complexity" evidence="1">
    <location>
        <begin position="2312"/>
        <end position="2324"/>
    </location>
</feature>
<dbReference type="GO" id="GO:0005829">
    <property type="term" value="C:cytosol"/>
    <property type="evidence" value="ECO:0007669"/>
    <property type="project" value="TreeGrafter"/>
</dbReference>
<dbReference type="GO" id="GO:0031114">
    <property type="term" value="P:regulation of microtubule depolymerization"/>
    <property type="evidence" value="ECO:0007669"/>
    <property type="project" value="TreeGrafter"/>
</dbReference>
<reference evidence="3" key="2">
    <citation type="submission" date="2025-09" db="UniProtKB">
        <authorList>
            <consortium name="Ensembl"/>
        </authorList>
    </citation>
    <scope>IDENTIFICATION</scope>
</reference>
<feature type="compositionally biased region" description="Basic and acidic residues" evidence="1">
    <location>
        <begin position="1163"/>
        <end position="1176"/>
    </location>
</feature>
<feature type="compositionally biased region" description="Basic and acidic residues" evidence="1">
    <location>
        <begin position="2408"/>
        <end position="2422"/>
    </location>
</feature>
<feature type="compositionally biased region" description="Basic and acidic residues" evidence="1">
    <location>
        <begin position="2451"/>
        <end position="2479"/>
    </location>
</feature>
<dbReference type="GO" id="GO:0008017">
    <property type="term" value="F:microtubule binding"/>
    <property type="evidence" value="ECO:0007669"/>
    <property type="project" value="InterPro"/>
</dbReference>
<organism evidence="3 4">
    <name type="scientific">Varanus komodoensis</name>
    <name type="common">Komodo dragon</name>
    <dbReference type="NCBI Taxonomy" id="61221"/>
    <lineage>
        <taxon>Eukaryota</taxon>
        <taxon>Metazoa</taxon>
        <taxon>Chordata</taxon>
        <taxon>Craniata</taxon>
        <taxon>Vertebrata</taxon>
        <taxon>Euteleostomi</taxon>
        <taxon>Lepidosauria</taxon>
        <taxon>Squamata</taxon>
        <taxon>Bifurcata</taxon>
        <taxon>Unidentata</taxon>
        <taxon>Episquamata</taxon>
        <taxon>Toxicofera</taxon>
        <taxon>Anguimorpha</taxon>
        <taxon>Paleoanguimorpha</taxon>
        <taxon>Varanoidea</taxon>
        <taxon>Varanidae</taxon>
        <taxon>Varanus</taxon>
    </lineage>
</organism>
<feature type="domain" description="Microtubule-associated protein 1A/B/S-like MBL-like" evidence="2">
    <location>
        <begin position="18"/>
        <end position="300"/>
    </location>
</feature>
<dbReference type="GO" id="GO:0030425">
    <property type="term" value="C:dendrite"/>
    <property type="evidence" value="ECO:0007669"/>
    <property type="project" value="TreeGrafter"/>
</dbReference>
<feature type="compositionally biased region" description="Basic and acidic residues" evidence="1">
    <location>
        <begin position="979"/>
        <end position="992"/>
    </location>
</feature>
<feature type="compositionally biased region" description="Polar residues" evidence="1">
    <location>
        <begin position="798"/>
        <end position="810"/>
    </location>
</feature>
<feature type="compositionally biased region" description="Acidic residues" evidence="1">
    <location>
        <begin position="884"/>
        <end position="898"/>
    </location>
</feature>
<feature type="compositionally biased region" description="Basic residues" evidence="1">
    <location>
        <begin position="381"/>
        <end position="396"/>
    </location>
</feature>
<dbReference type="GO" id="GO:0003779">
    <property type="term" value="F:actin binding"/>
    <property type="evidence" value="ECO:0007669"/>
    <property type="project" value="TreeGrafter"/>
</dbReference>
<feature type="compositionally biased region" description="Basic and acidic residues" evidence="1">
    <location>
        <begin position="587"/>
        <end position="596"/>
    </location>
</feature>